<dbReference type="EMBL" id="LCBP01000030">
    <property type="protein sequence ID" value="KKS12590.1"/>
    <property type="molecule type" value="Genomic_DNA"/>
</dbReference>
<evidence type="ECO:0000313" key="3">
    <source>
        <dbReference type="Proteomes" id="UP000034299"/>
    </source>
</evidence>
<protein>
    <submittedName>
        <fullName evidence="2">Uncharacterized protein</fullName>
    </submittedName>
</protein>
<reference evidence="2 3" key="1">
    <citation type="journal article" date="2015" name="Nature">
        <title>rRNA introns, odd ribosomes, and small enigmatic genomes across a large radiation of phyla.</title>
        <authorList>
            <person name="Brown C.T."/>
            <person name="Hug L.A."/>
            <person name="Thomas B.C."/>
            <person name="Sharon I."/>
            <person name="Castelle C.J."/>
            <person name="Singh A."/>
            <person name="Wilkins M.J."/>
            <person name="Williams K.H."/>
            <person name="Banfield J.F."/>
        </authorList>
    </citation>
    <scope>NUCLEOTIDE SEQUENCE [LARGE SCALE GENOMIC DNA]</scope>
</reference>
<feature type="transmembrane region" description="Helical" evidence="1">
    <location>
        <begin position="113"/>
        <end position="131"/>
    </location>
</feature>
<sequence>MLLKRLSDMRHCKERSDEAISCKLRNCFVSFAMTALVALTFLLAPSSVFAAAPSVINLPNPLGTTNILDLGARLIKAGLGIAGSLALLFFIYGGFLWLTSGGSPDKIKKGKDVFLWSVVGLVIIFSSYLMVDFVIKALTKGAADNKSQCVNNALEESGVCLAKCPPPEVKIGPQPNPENETSCIQDCLQKNTEANEKCTIK</sequence>
<accession>A0A0G0WIA5</accession>
<evidence type="ECO:0000256" key="1">
    <source>
        <dbReference type="SAM" id="Phobius"/>
    </source>
</evidence>
<dbReference type="Proteomes" id="UP000034299">
    <property type="component" value="Unassembled WGS sequence"/>
</dbReference>
<evidence type="ECO:0000313" key="2">
    <source>
        <dbReference type="EMBL" id="KKS12590.1"/>
    </source>
</evidence>
<keyword evidence="1" id="KW-0812">Transmembrane</keyword>
<comment type="caution">
    <text evidence="2">The sequence shown here is derived from an EMBL/GenBank/DDBJ whole genome shotgun (WGS) entry which is preliminary data.</text>
</comment>
<dbReference type="AlphaFoldDB" id="A0A0G0WIA5"/>
<dbReference type="InterPro" id="IPR043993">
    <property type="entry name" value="T4SS_pilin"/>
</dbReference>
<organism evidence="2 3">
    <name type="scientific">Candidatus Magasanikbacteria bacterium GW2011_GWA2_41_55</name>
    <dbReference type="NCBI Taxonomy" id="1619038"/>
    <lineage>
        <taxon>Bacteria</taxon>
        <taxon>Candidatus Magasanikiibacteriota</taxon>
    </lineage>
</organism>
<feature type="transmembrane region" description="Helical" evidence="1">
    <location>
        <begin position="74"/>
        <end position="101"/>
    </location>
</feature>
<keyword evidence="1" id="KW-0472">Membrane</keyword>
<proteinExistence type="predicted"/>
<gene>
    <name evidence="2" type="ORF">UU69_C0030G0012</name>
</gene>
<keyword evidence="1" id="KW-1133">Transmembrane helix</keyword>
<name>A0A0G0WIA5_9BACT</name>
<dbReference type="Pfam" id="PF18895">
    <property type="entry name" value="T4SS_pilin"/>
    <property type="match status" value="1"/>
</dbReference>